<dbReference type="EMBL" id="JARJLM010000705">
    <property type="protein sequence ID" value="MDF3839764.1"/>
    <property type="molecule type" value="Genomic_DNA"/>
</dbReference>
<reference evidence="1 2" key="1">
    <citation type="submission" date="2023-03" db="EMBL/GenBank/DDBJ databases">
        <title>Draft assemblies of triclosan tolerant bacteria isolated from returned activated sludge.</title>
        <authorList>
            <person name="Van Hamelsveld S."/>
        </authorList>
    </citation>
    <scope>NUCLEOTIDE SEQUENCE [LARGE SCALE GENOMIC DNA]</scope>
    <source>
        <strain evidence="1 2">GW210010_S58</strain>
    </source>
</reference>
<dbReference type="RefSeq" id="WP_276269379.1">
    <property type="nucleotide sequence ID" value="NZ_JARJLM010000705.1"/>
</dbReference>
<dbReference type="Proteomes" id="UP001216674">
    <property type="component" value="Unassembled WGS sequence"/>
</dbReference>
<gene>
    <name evidence="1" type="ORF">P3W85_43535</name>
</gene>
<protein>
    <submittedName>
        <fullName evidence="1">Uncharacterized protein</fullName>
    </submittedName>
</protein>
<organism evidence="1 2">
    <name type="scientific">Cupriavidus basilensis</name>
    <dbReference type="NCBI Taxonomy" id="68895"/>
    <lineage>
        <taxon>Bacteria</taxon>
        <taxon>Pseudomonadati</taxon>
        <taxon>Pseudomonadota</taxon>
        <taxon>Betaproteobacteria</taxon>
        <taxon>Burkholderiales</taxon>
        <taxon>Burkholderiaceae</taxon>
        <taxon>Cupriavidus</taxon>
    </lineage>
</organism>
<keyword evidence="2" id="KW-1185">Reference proteome</keyword>
<comment type="caution">
    <text evidence="1">The sequence shown here is derived from an EMBL/GenBank/DDBJ whole genome shotgun (WGS) entry which is preliminary data.</text>
</comment>
<evidence type="ECO:0000313" key="2">
    <source>
        <dbReference type="Proteomes" id="UP001216674"/>
    </source>
</evidence>
<accession>A0ABT6B4F6</accession>
<proteinExistence type="predicted"/>
<sequence length="121" mass="12929">MKMLVLGDLLQLPCHTVALRIDRILAHAMQTKKHLAASKDCQCELASACRTPALCWPCTINGHGCTQVAQEKGMHSPSIDARWLAFSLSVPAPMPGKGRHLPGSGGFLDTGTPAGVDAEQW</sequence>
<evidence type="ECO:0000313" key="1">
    <source>
        <dbReference type="EMBL" id="MDF3839764.1"/>
    </source>
</evidence>
<name>A0ABT6B4F6_9BURK</name>